<dbReference type="InterPro" id="IPR036465">
    <property type="entry name" value="vWFA_dom_sf"/>
</dbReference>
<organism evidence="3 4">
    <name type="scientific">Streptomyces triculaminicus</name>
    <dbReference type="NCBI Taxonomy" id="2816232"/>
    <lineage>
        <taxon>Bacteria</taxon>
        <taxon>Bacillati</taxon>
        <taxon>Actinomycetota</taxon>
        <taxon>Actinomycetes</taxon>
        <taxon>Kitasatosporales</taxon>
        <taxon>Streptomycetaceae</taxon>
        <taxon>Streptomyces</taxon>
    </lineage>
</organism>
<dbReference type="Pfam" id="PF10138">
    <property type="entry name" value="vWA-TerF-like"/>
    <property type="match status" value="1"/>
</dbReference>
<name>A0A939JME5_9ACTN</name>
<evidence type="ECO:0000256" key="1">
    <source>
        <dbReference type="SAM" id="MobiDB-lite"/>
    </source>
</evidence>
<evidence type="ECO:0000313" key="3">
    <source>
        <dbReference type="EMBL" id="MBO0652273.1"/>
    </source>
</evidence>
<feature type="domain" description="VWFA" evidence="2">
    <location>
        <begin position="166"/>
        <end position="349"/>
    </location>
</feature>
<dbReference type="SUPFAM" id="SSF53300">
    <property type="entry name" value="vWA-like"/>
    <property type="match status" value="1"/>
</dbReference>
<evidence type="ECO:0000259" key="2">
    <source>
        <dbReference type="PROSITE" id="PS50234"/>
    </source>
</evidence>
<dbReference type="InterPro" id="IPR002035">
    <property type="entry name" value="VWF_A"/>
</dbReference>
<protein>
    <submittedName>
        <fullName evidence="3">VWA domain-containing protein</fullName>
    </submittedName>
</protein>
<reference evidence="3" key="1">
    <citation type="submission" date="2021-03" db="EMBL/GenBank/DDBJ databases">
        <title>Streptomyces strains.</title>
        <authorList>
            <person name="Lund M.B."/>
            <person name="Toerring T."/>
        </authorList>
    </citation>
    <scope>NUCLEOTIDE SEQUENCE</scope>
    <source>
        <strain evidence="3">JCM 4242</strain>
    </source>
</reference>
<evidence type="ECO:0000313" key="4">
    <source>
        <dbReference type="Proteomes" id="UP000664781"/>
    </source>
</evidence>
<feature type="region of interest" description="Disordered" evidence="1">
    <location>
        <begin position="1"/>
        <end position="130"/>
    </location>
</feature>
<keyword evidence="4" id="KW-1185">Reference proteome</keyword>
<feature type="compositionally biased region" description="Low complexity" evidence="1">
    <location>
        <begin position="27"/>
        <end position="47"/>
    </location>
</feature>
<dbReference type="Gene3D" id="3.40.50.410">
    <property type="entry name" value="von Willebrand factor, type A domain"/>
    <property type="match status" value="1"/>
</dbReference>
<dbReference type="CDD" id="cd00198">
    <property type="entry name" value="vWFA"/>
    <property type="match status" value="1"/>
</dbReference>
<dbReference type="EMBL" id="JAFMOF010000001">
    <property type="protein sequence ID" value="MBO0652273.1"/>
    <property type="molecule type" value="Genomic_DNA"/>
</dbReference>
<dbReference type="Proteomes" id="UP000664781">
    <property type="component" value="Unassembled WGS sequence"/>
</dbReference>
<comment type="caution">
    <text evidence="3">The sequence shown here is derived from an EMBL/GenBank/DDBJ whole genome shotgun (WGS) entry which is preliminary data.</text>
</comment>
<dbReference type="InterPro" id="IPR019303">
    <property type="entry name" value="vWA_TerF_C"/>
</dbReference>
<gene>
    <name evidence="3" type="ORF">J1792_05565</name>
</gene>
<proteinExistence type="predicted"/>
<sequence length="367" mass="39310">MGIRSLLRNAFGRSRTAGRDEPSLPQQSAGPDDSAAAAVSVPAQSTAETADRTRPTVPDPGPLGPIPTPGPPRPQPVPEPEPEPRPMPSPKPVPEPEPAPRPAPGPFPEPTPGPEPEPSPAMTAAGDGAPAVSLEKVRQTAPGLVSLYKSAGVSLRKQGLAGQRAAVYLVLDRSGSMRGYYKDGTVQHLAEQALGLAANLDDDGVVPVVFFSTDVDGTAELDLSDYDGRIQELHESYGHMGRTNYHWAIEAVVDHYTKSGATDPAFVIFQTDGAPYSKPAAERALCEAAKLPIFWQFVGFGDPEGKGFDFLRKLDDLPVPEKRVVDNAGFFHAGRDPRLVSDDELYRELMVEFPEWLSEARAAGIVR</sequence>
<dbReference type="SMART" id="SM00327">
    <property type="entry name" value="VWA"/>
    <property type="match status" value="1"/>
</dbReference>
<dbReference type="AlphaFoldDB" id="A0A939JME5"/>
<accession>A0A939JME5</accession>
<feature type="compositionally biased region" description="Pro residues" evidence="1">
    <location>
        <begin position="57"/>
        <end position="119"/>
    </location>
</feature>
<dbReference type="PROSITE" id="PS50234">
    <property type="entry name" value="VWFA"/>
    <property type="match status" value="1"/>
</dbReference>